<comment type="similarity">
    <text evidence="1 3">Belongs to the thiolase-like superfamily. Beta-ketoacyl-ACP synthases family.</text>
</comment>
<evidence type="ECO:0000313" key="6">
    <source>
        <dbReference type="Proteomes" id="UP000663505"/>
    </source>
</evidence>
<accession>A0A9X7Z756</accession>
<evidence type="ECO:0000313" key="5">
    <source>
        <dbReference type="EMBL" id="QSO46878.1"/>
    </source>
</evidence>
<dbReference type="Proteomes" id="UP000663505">
    <property type="component" value="Chromosome"/>
</dbReference>
<dbReference type="InterPro" id="IPR014031">
    <property type="entry name" value="Ketoacyl_synth_C"/>
</dbReference>
<dbReference type="NCBIfam" id="NF005589">
    <property type="entry name" value="PRK07314.1"/>
    <property type="match status" value="1"/>
</dbReference>
<dbReference type="RefSeq" id="WP_206656239.1">
    <property type="nucleotide sequence ID" value="NZ_CP071182.1"/>
</dbReference>
<dbReference type="Pfam" id="PF02801">
    <property type="entry name" value="Ketoacyl-synt_C"/>
    <property type="match status" value="1"/>
</dbReference>
<dbReference type="SUPFAM" id="SSF53901">
    <property type="entry name" value="Thiolase-like"/>
    <property type="match status" value="2"/>
</dbReference>
<dbReference type="PROSITE" id="PS52004">
    <property type="entry name" value="KS3_2"/>
    <property type="match status" value="1"/>
</dbReference>
<dbReference type="CDD" id="cd00834">
    <property type="entry name" value="KAS_I_II"/>
    <property type="match status" value="1"/>
</dbReference>
<dbReference type="KEGG" id="afx:JZ786_20995"/>
<dbReference type="GO" id="GO:0004315">
    <property type="term" value="F:3-oxoacyl-[acyl-carrier-protein] synthase activity"/>
    <property type="evidence" value="ECO:0007669"/>
    <property type="project" value="TreeGrafter"/>
</dbReference>
<dbReference type="Pfam" id="PF00109">
    <property type="entry name" value="ketoacyl-synt"/>
    <property type="match status" value="1"/>
</dbReference>
<dbReference type="AlphaFoldDB" id="A0A9X7Z756"/>
<keyword evidence="6" id="KW-1185">Reference proteome</keyword>
<evidence type="ECO:0000259" key="4">
    <source>
        <dbReference type="PROSITE" id="PS52004"/>
    </source>
</evidence>
<proteinExistence type="inferred from homology"/>
<evidence type="ECO:0000256" key="1">
    <source>
        <dbReference type="ARBA" id="ARBA00008467"/>
    </source>
</evidence>
<evidence type="ECO:0000256" key="2">
    <source>
        <dbReference type="ARBA" id="ARBA00022679"/>
    </source>
</evidence>
<dbReference type="InterPro" id="IPR020841">
    <property type="entry name" value="PKS_Beta-ketoAc_synthase_dom"/>
</dbReference>
<dbReference type="InterPro" id="IPR000794">
    <property type="entry name" value="Beta-ketoacyl_synthase"/>
</dbReference>
<dbReference type="SMART" id="SM00825">
    <property type="entry name" value="PKS_KS"/>
    <property type="match status" value="1"/>
</dbReference>
<dbReference type="EMBL" id="CP071182">
    <property type="protein sequence ID" value="QSO46878.1"/>
    <property type="molecule type" value="Genomic_DNA"/>
</dbReference>
<evidence type="ECO:0000256" key="3">
    <source>
        <dbReference type="RuleBase" id="RU003694"/>
    </source>
</evidence>
<dbReference type="GO" id="GO:0006633">
    <property type="term" value="P:fatty acid biosynthetic process"/>
    <property type="evidence" value="ECO:0007669"/>
    <property type="project" value="TreeGrafter"/>
</dbReference>
<organism evidence="5 6">
    <name type="scientific">Alicyclobacillus mengziensis</name>
    <dbReference type="NCBI Taxonomy" id="2931921"/>
    <lineage>
        <taxon>Bacteria</taxon>
        <taxon>Bacillati</taxon>
        <taxon>Bacillota</taxon>
        <taxon>Bacilli</taxon>
        <taxon>Bacillales</taxon>
        <taxon>Alicyclobacillaceae</taxon>
        <taxon>Alicyclobacillus</taxon>
    </lineage>
</organism>
<dbReference type="Gene3D" id="3.40.47.10">
    <property type="match status" value="1"/>
</dbReference>
<dbReference type="PANTHER" id="PTHR11712:SF336">
    <property type="entry name" value="3-OXOACYL-[ACYL-CARRIER-PROTEIN] SYNTHASE, MITOCHONDRIAL"/>
    <property type="match status" value="1"/>
</dbReference>
<protein>
    <submittedName>
        <fullName evidence="5">Beta-ketoacyl-[acyl-carrier-protein] synthase family protein</fullName>
    </submittedName>
</protein>
<dbReference type="InterPro" id="IPR016039">
    <property type="entry name" value="Thiolase-like"/>
</dbReference>
<dbReference type="InterPro" id="IPR014030">
    <property type="entry name" value="Ketoacyl_synth_N"/>
</dbReference>
<dbReference type="PANTHER" id="PTHR11712">
    <property type="entry name" value="POLYKETIDE SYNTHASE-RELATED"/>
    <property type="match status" value="1"/>
</dbReference>
<sequence>MASRVRIVVTGMGSVTPFGVGVSTFWGGLVKGESAVRAMSDVALSEWVPVAAEARDFEANDHLSRKLVMDTDRFTQMALVAAREAIIDAGFDGEAEYPFGDGDLTGRVGIAMGSAFGGVQSLEAGAVKLTTSTRVSPRLVSKSIPNAAAGAIAMRYHVQGPSMTYSTACASSANAIGEAAYWLRNGEVDMVLAGGAECLFTRVILAGLKSSGALALSGPDDMSQWSRPFDIDRQGMVMGEGAAILVLEELEHAMARGARIYAELTGYGSSNDAYHETAPHPDGEGAAAAMVRALKSAGLTPSDIDYINAHATSTPAGDAAECRALERVFTTHLASIPVSSIKGATGHLLGTAGAIESVACIKAIETDLLPPTANCDNPDKLAPPYLIRNLAQAQRVNRVLSNSFGFGGQNGVLIWERFS</sequence>
<name>A0A9X7Z756_9BACL</name>
<feature type="domain" description="Ketosynthase family 3 (KS3)" evidence="4">
    <location>
        <begin position="4"/>
        <end position="417"/>
    </location>
</feature>
<reference evidence="5 6" key="1">
    <citation type="submission" date="2021-02" db="EMBL/GenBank/DDBJ databases">
        <title>Alicyclobacillus curvatus sp. nov. and Alicyclobacillus mengziensis sp. nov., two acidophilic bacteria isolated from acid mine drainage.</title>
        <authorList>
            <person name="Huang Y."/>
        </authorList>
    </citation>
    <scope>NUCLEOTIDE SEQUENCE [LARGE SCALE GENOMIC DNA]</scope>
    <source>
        <strain evidence="5 6">S30H14</strain>
    </source>
</reference>
<gene>
    <name evidence="5" type="ORF">JZ786_20995</name>
</gene>
<keyword evidence="2 3" id="KW-0808">Transferase</keyword>